<feature type="non-terminal residue" evidence="2">
    <location>
        <position position="107"/>
    </location>
</feature>
<gene>
    <name evidence="2" type="ORF">PLOB_00041807</name>
</gene>
<keyword evidence="1" id="KW-0812">Transmembrane</keyword>
<organism evidence="2 3">
    <name type="scientific">Porites lobata</name>
    <dbReference type="NCBI Taxonomy" id="104759"/>
    <lineage>
        <taxon>Eukaryota</taxon>
        <taxon>Metazoa</taxon>
        <taxon>Cnidaria</taxon>
        <taxon>Anthozoa</taxon>
        <taxon>Hexacorallia</taxon>
        <taxon>Scleractinia</taxon>
        <taxon>Fungiina</taxon>
        <taxon>Poritidae</taxon>
        <taxon>Porites</taxon>
    </lineage>
</organism>
<dbReference type="EMBL" id="CALNXK010000659">
    <property type="protein sequence ID" value="CAH3188856.1"/>
    <property type="molecule type" value="Genomic_DNA"/>
</dbReference>
<keyword evidence="1" id="KW-1133">Transmembrane helix</keyword>
<name>A0ABN8SDE9_9CNID</name>
<accession>A0ABN8SDE9</accession>
<proteinExistence type="predicted"/>
<sequence>MHATGGRIVVNPTFEDWVYEDDEKQSMSTPMKRQITYHVQEEIGHTKPYDDPWKQQGQSSYDYGKVVTTHGSNRALSTLVALLLVVSIAALVLNLLMFFGKIHYKCG</sequence>
<feature type="transmembrane region" description="Helical" evidence="1">
    <location>
        <begin position="75"/>
        <end position="99"/>
    </location>
</feature>
<dbReference type="Proteomes" id="UP001159405">
    <property type="component" value="Unassembled WGS sequence"/>
</dbReference>
<evidence type="ECO:0000313" key="2">
    <source>
        <dbReference type="EMBL" id="CAH3188856.1"/>
    </source>
</evidence>
<keyword evidence="1" id="KW-0472">Membrane</keyword>
<evidence type="ECO:0000313" key="3">
    <source>
        <dbReference type="Proteomes" id="UP001159405"/>
    </source>
</evidence>
<comment type="caution">
    <text evidence="2">The sequence shown here is derived from an EMBL/GenBank/DDBJ whole genome shotgun (WGS) entry which is preliminary data.</text>
</comment>
<keyword evidence="3" id="KW-1185">Reference proteome</keyword>
<protein>
    <submittedName>
        <fullName evidence="2">Uncharacterized protein</fullName>
    </submittedName>
</protein>
<evidence type="ECO:0000256" key="1">
    <source>
        <dbReference type="SAM" id="Phobius"/>
    </source>
</evidence>
<reference evidence="2 3" key="1">
    <citation type="submission" date="2022-05" db="EMBL/GenBank/DDBJ databases">
        <authorList>
            <consortium name="Genoscope - CEA"/>
            <person name="William W."/>
        </authorList>
    </citation>
    <scope>NUCLEOTIDE SEQUENCE [LARGE SCALE GENOMIC DNA]</scope>
</reference>